<organism evidence="2 3">
    <name type="scientific">Pleurodeles waltl</name>
    <name type="common">Iberian ribbed newt</name>
    <dbReference type="NCBI Taxonomy" id="8319"/>
    <lineage>
        <taxon>Eukaryota</taxon>
        <taxon>Metazoa</taxon>
        <taxon>Chordata</taxon>
        <taxon>Craniata</taxon>
        <taxon>Vertebrata</taxon>
        <taxon>Euteleostomi</taxon>
        <taxon>Amphibia</taxon>
        <taxon>Batrachia</taxon>
        <taxon>Caudata</taxon>
        <taxon>Salamandroidea</taxon>
        <taxon>Salamandridae</taxon>
        <taxon>Pleurodelinae</taxon>
        <taxon>Pleurodeles</taxon>
    </lineage>
</organism>
<sequence length="73" mass="8290">MGRKRGGPGVSRGDLPERKPPGSGSRADLKQRKSPRRRGIYNVWSSWERSRLDPKALTVPTRDEDRWARGAYA</sequence>
<evidence type="ECO:0000313" key="2">
    <source>
        <dbReference type="EMBL" id="KAJ1186643.1"/>
    </source>
</evidence>
<evidence type="ECO:0000313" key="3">
    <source>
        <dbReference type="Proteomes" id="UP001066276"/>
    </source>
</evidence>
<evidence type="ECO:0000256" key="1">
    <source>
        <dbReference type="SAM" id="MobiDB-lite"/>
    </source>
</evidence>
<dbReference type="AlphaFoldDB" id="A0AAV7UCR7"/>
<protein>
    <submittedName>
        <fullName evidence="2">Uncharacterized protein</fullName>
    </submittedName>
</protein>
<dbReference type="EMBL" id="JANPWB010000005">
    <property type="protein sequence ID" value="KAJ1186643.1"/>
    <property type="molecule type" value="Genomic_DNA"/>
</dbReference>
<dbReference type="Proteomes" id="UP001066276">
    <property type="component" value="Chromosome 3_1"/>
</dbReference>
<comment type="caution">
    <text evidence="2">The sequence shown here is derived from an EMBL/GenBank/DDBJ whole genome shotgun (WGS) entry which is preliminary data.</text>
</comment>
<reference evidence="2" key="1">
    <citation type="journal article" date="2022" name="bioRxiv">
        <title>Sequencing and chromosome-scale assembly of the giantPleurodeles waltlgenome.</title>
        <authorList>
            <person name="Brown T."/>
            <person name="Elewa A."/>
            <person name="Iarovenko S."/>
            <person name="Subramanian E."/>
            <person name="Araus A.J."/>
            <person name="Petzold A."/>
            <person name="Susuki M."/>
            <person name="Suzuki K.-i.T."/>
            <person name="Hayashi T."/>
            <person name="Toyoda A."/>
            <person name="Oliveira C."/>
            <person name="Osipova E."/>
            <person name="Leigh N.D."/>
            <person name="Simon A."/>
            <person name="Yun M.H."/>
        </authorList>
    </citation>
    <scope>NUCLEOTIDE SEQUENCE</scope>
    <source>
        <strain evidence="2">20211129_DDA</strain>
        <tissue evidence="2">Liver</tissue>
    </source>
</reference>
<name>A0AAV7UCR7_PLEWA</name>
<accession>A0AAV7UCR7</accession>
<gene>
    <name evidence="2" type="ORF">NDU88_003424</name>
</gene>
<feature type="region of interest" description="Disordered" evidence="1">
    <location>
        <begin position="1"/>
        <end position="37"/>
    </location>
</feature>
<proteinExistence type="predicted"/>
<keyword evidence="3" id="KW-1185">Reference proteome</keyword>